<organism evidence="2">
    <name type="scientific">human gut metagenome</name>
    <dbReference type="NCBI Taxonomy" id="408170"/>
    <lineage>
        <taxon>unclassified sequences</taxon>
        <taxon>metagenomes</taxon>
        <taxon>organismal metagenomes</taxon>
    </lineage>
</organism>
<dbReference type="Pfam" id="PF01381">
    <property type="entry name" value="HTH_3"/>
    <property type="match status" value="1"/>
</dbReference>
<evidence type="ECO:0000313" key="2">
    <source>
        <dbReference type="EMBL" id="EKC59351.1"/>
    </source>
</evidence>
<accession>K1TJD6</accession>
<dbReference type="InterPro" id="IPR010982">
    <property type="entry name" value="Lambda_DNA-bd_dom_sf"/>
</dbReference>
<feature type="domain" description="HTH cro/C1-type" evidence="1">
    <location>
        <begin position="13"/>
        <end position="69"/>
    </location>
</feature>
<dbReference type="SUPFAM" id="SSF47413">
    <property type="entry name" value="lambda repressor-like DNA-binding domains"/>
    <property type="match status" value="1"/>
</dbReference>
<evidence type="ECO:0000259" key="1">
    <source>
        <dbReference type="PROSITE" id="PS50943"/>
    </source>
</evidence>
<dbReference type="GO" id="GO:0003677">
    <property type="term" value="F:DNA binding"/>
    <property type="evidence" value="ECO:0007669"/>
    <property type="project" value="InterPro"/>
</dbReference>
<name>K1TJD6_9ZZZZ</name>
<sequence>MKSAFDQYVSAAVRKERMAQGVSQATLAYGIGVSDGFISQVESPRHRAKYNLNHLNEIARFLGCSPRDFLPEKPL</sequence>
<dbReference type="SMART" id="SM00530">
    <property type="entry name" value="HTH_XRE"/>
    <property type="match status" value="1"/>
</dbReference>
<reference evidence="2" key="1">
    <citation type="journal article" date="2013" name="Environ. Microbiol.">
        <title>Microbiota from the distal guts of lean and obese adolescents exhibit partial functional redundancy besides clear differences in community structure.</title>
        <authorList>
            <person name="Ferrer M."/>
            <person name="Ruiz A."/>
            <person name="Lanza F."/>
            <person name="Haange S.B."/>
            <person name="Oberbach A."/>
            <person name="Till H."/>
            <person name="Bargiela R."/>
            <person name="Campoy C."/>
            <person name="Segura M.T."/>
            <person name="Richter M."/>
            <person name="von Bergen M."/>
            <person name="Seifert J."/>
            <person name="Suarez A."/>
        </authorList>
    </citation>
    <scope>NUCLEOTIDE SEQUENCE</scope>
</reference>
<proteinExistence type="predicted"/>
<dbReference type="InterPro" id="IPR001387">
    <property type="entry name" value="Cro/C1-type_HTH"/>
</dbReference>
<gene>
    <name evidence="2" type="ORF">LEA_13409</name>
</gene>
<dbReference type="PROSITE" id="PS50943">
    <property type="entry name" value="HTH_CROC1"/>
    <property type="match status" value="1"/>
</dbReference>
<protein>
    <submittedName>
        <fullName evidence="2">Transcriptional regulator, XRE family</fullName>
    </submittedName>
</protein>
<dbReference type="CDD" id="cd00093">
    <property type="entry name" value="HTH_XRE"/>
    <property type="match status" value="1"/>
</dbReference>
<comment type="caution">
    <text evidence="2">The sequence shown here is derived from an EMBL/GenBank/DDBJ whole genome shotgun (WGS) entry which is preliminary data.</text>
</comment>
<dbReference type="AlphaFoldDB" id="K1TJD6"/>
<dbReference type="Gene3D" id="1.10.260.40">
    <property type="entry name" value="lambda repressor-like DNA-binding domains"/>
    <property type="match status" value="1"/>
</dbReference>
<dbReference type="EMBL" id="AJWY01009096">
    <property type="protein sequence ID" value="EKC59351.1"/>
    <property type="molecule type" value="Genomic_DNA"/>
</dbReference>